<evidence type="ECO:0000313" key="2">
    <source>
        <dbReference type="EMBL" id="KAL0115769.1"/>
    </source>
</evidence>
<accession>A0AAW2FM52</accession>
<keyword evidence="1" id="KW-1133">Transmembrane helix</keyword>
<keyword evidence="1" id="KW-0812">Transmembrane</keyword>
<comment type="caution">
    <text evidence="2">The sequence shown here is derived from an EMBL/GenBank/DDBJ whole genome shotgun (WGS) entry which is preliminary data.</text>
</comment>
<protein>
    <recommendedName>
        <fullName evidence="4">Transmembrane protein</fullName>
    </recommendedName>
</protein>
<keyword evidence="3" id="KW-1185">Reference proteome</keyword>
<gene>
    <name evidence="2" type="ORF">PUN28_010948</name>
</gene>
<evidence type="ECO:0008006" key="4">
    <source>
        <dbReference type="Google" id="ProtNLM"/>
    </source>
</evidence>
<sequence length="111" mass="13010">MHFVVASPCTVRITFSVFFRKCPDVIGKRTEGGARLTLRTTREEESTLLSVSRRCVYIYTYTDMEKTLSLLSFSLLFFSFPPFILRPFFFFLLFFLSRGLAFYRLLTDTLT</sequence>
<proteinExistence type="predicted"/>
<dbReference type="Proteomes" id="UP001430953">
    <property type="component" value="Unassembled WGS sequence"/>
</dbReference>
<reference evidence="2 3" key="1">
    <citation type="submission" date="2023-03" db="EMBL/GenBank/DDBJ databases">
        <title>High recombination rates correlate with genetic variation in Cardiocondyla obscurior ants.</title>
        <authorList>
            <person name="Errbii M."/>
        </authorList>
    </citation>
    <scope>NUCLEOTIDE SEQUENCE [LARGE SCALE GENOMIC DNA]</scope>
    <source>
        <strain evidence="2">Alpha-2009</strain>
        <tissue evidence="2">Whole body</tissue>
    </source>
</reference>
<dbReference type="EMBL" id="JADYXP020000010">
    <property type="protein sequence ID" value="KAL0115769.1"/>
    <property type="molecule type" value="Genomic_DNA"/>
</dbReference>
<keyword evidence="1" id="KW-0472">Membrane</keyword>
<dbReference type="AlphaFoldDB" id="A0AAW2FM52"/>
<organism evidence="2 3">
    <name type="scientific">Cardiocondyla obscurior</name>
    <dbReference type="NCBI Taxonomy" id="286306"/>
    <lineage>
        <taxon>Eukaryota</taxon>
        <taxon>Metazoa</taxon>
        <taxon>Ecdysozoa</taxon>
        <taxon>Arthropoda</taxon>
        <taxon>Hexapoda</taxon>
        <taxon>Insecta</taxon>
        <taxon>Pterygota</taxon>
        <taxon>Neoptera</taxon>
        <taxon>Endopterygota</taxon>
        <taxon>Hymenoptera</taxon>
        <taxon>Apocrita</taxon>
        <taxon>Aculeata</taxon>
        <taxon>Formicoidea</taxon>
        <taxon>Formicidae</taxon>
        <taxon>Myrmicinae</taxon>
        <taxon>Cardiocondyla</taxon>
    </lineage>
</organism>
<evidence type="ECO:0000256" key="1">
    <source>
        <dbReference type="SAM" id="Phobius"/>
    </source>
</evidence>
<name>A0AAW2FM52_9HYME</name>
<evidence type="ECO:0000313" key="3">
    <source>
        <dbReference type="Proteomes" id="UP001430953"/>
    </source>
</evidence>
<feature type="transmembrane region" description="Helical" evidence="1">
    <location>
        <begin position="70"/>
        <end position="96"/>
    </location>
</feature>